<name>A0AAF1D268_9BBAC</name>
<gene>
    <name evidence="1" type="ORF">HycuGV_00042</name>
</gene>
<organism evidence="1 2">
    <name type="scientific">Hyphantria cunea granulovirus</name>
    <dbReference type="NCBI Taxonomy" id="307448"/>
    <lineage>
        <taxon>Viruses</taxon>
        <taxon>Viruses incertae sedis</taxon>
        <taxon>Naldaviricetes</taxon>
        <taxon>Lefavirales</taxon>
        <taxon>Baculoviridae</taxon>
        <taxon>Betabaculovirus</taxon>
        <taxon>Betabaculovirus hycuneae</taxon>
    </lineage>
</organism>
<protein>
    <submittedName>
        <fullName evidence="1">Ac110</fullName>
    </submittedName>
</protein>
<dbReference type="Pfam" id="PF07280">
    <property type="entry name" value="Ac110_PIF"/>
    <property type="match status" value="1"/>
</dbReference>
<reference evidence="1" key="1">
    <citation type="journal article" date="2019" name="Genomics">
        <title>Genome sequence analysis and organization of the Hyphantria cunea granulovirus (HycuGV-Hc1) from Turkey.</title>
        <authorList>
            <person name="Gencer D."/>
            <person name="Bayramoglu Z."/>
            <person name="Nalcacioglu R."/>
            <person name="Demirbag Z."/>
            <person name="Demir I."/>
        </authorList>
    </citation>
    <scope>NUCLEOTIDE SEQUENCE</scope>
    <source>
        <strain evidence="1">Hc1</strain>
    </source>
</reference>
<dbReference type="InterPro" id="IPR009903">
    <property type="entry name" value="AcMNPV_AC110"/>
</dbReference>
<dbReference type="EMBL" id="MH923363">
    <property type="protein sequence ID" value="QBQ01595.1"/>
    <property type="molecule type" value="Genomic_DNA"/>
</dbReference>
<evidence type="ECO:0000313" key="2">
    <source>
        <dbReference type="Proteomes" id="UP000831479"/>
    </source>
</evidence>
<keyword evidence="2" id="KW-1185">Reference proteome</keyword>
<dbReference type="Proteomes" id="UP000831479">
    <property type="component" value="Segment"/>
</dbReference>
<proteinExistence type="predicted"/>
<sequence>MLLLVVLTILCLLALWFLKLNKNQEIRWLLYKYKYIPTVLAKRVQIKSMK</sequence>
<evidence type="ECO:0000313" key="1">
    <source>
        <dbReference type="EMBL" id="QBQ01595.1"/>
    </source>
</evidence>
<accession>A0AAF1D268</accession>